<accession>A0A0M3RR15</accession>
<evidence type="ECO:0000313" key="2">
    <source>
        <dbReference type="Proteomes" id="UP000503164"/>
    </source>
</evidence>
<reference evidence="1 2" key="1">
    <citation type="journal article" date="2020" name="Mol. Plant Pathol.">
        <title>Plasmid composition and the chpG gene determine the virulence level of Clavibacter capsici natural isolates in pepper.</title>
        <authorList>
            <person name="Hwang I.S."/>
            <person name="Lee H.M."/>
            <person name="Oh E.J."/>
            <person name="Lee S."/>
            <person name="Heu S."/>
            <person name="Oh C.S."/>
        </authorList>
    </citation>
    <scope>NUCLEOTIDE SEQUENCE [LARGE SCALE GENOMIC DNA]</scope>
    <source>
        <strain evidence="1 2">1101</strain>
    </source>
</reference>
<proteinExistence type="predicted"/>
<protein>
    <submittedName>
        <fullName evidence="1">Uncharacterized protein</fullName>
    </submittedName>
</protein>
<dbReference type="Proteomes" id="UP000503164">
    <property type="component" value="Chromosome"/>
</dbReference>
<evidence type="ECO:0000313" key="1">
    <source>
        <dbReference type="EMBL" id="QIS44678.1"/>
    </source>
</evidence>
<dbReference type="EMBL" id="CP048049">
    <property type="protein sequence ID" value="QIS44678.1"/>
    <property type="molecule type" value="Genomic_DNA"/>
</dbReference>
<organism evidence="1 2">
    <name type="scientific">Clavibacter capsici</name>
    <dbReference type="NCBI Taxonomy" id="1874630"/>
    <lineage>
        <taxon>Bacteria</taxon>
        <taxon>Bacillati</taxon>
        <taxon>Actinomycetota</taxon>
        <taxon>Actinomycetes</taxon>
        <taxon>Micrococcales</taxon>
        <taxon>Microbacteriaceae</taxon>
        <taxon>Clavibacter</taxon>
    </lineage>
</organism>
<dbReference type="RefSeq" id="WP_043672820.1">
    <property type="nucleotide sequence ID" value="NZ_CP012573.1"/>
</dbReference>
<gene>
    <name evidence="1" type="ORF">GW570_06050</name>
</gene>
<name>A0A0M3RR15_9MICO</name>
<keyword evidence="2" id="KW-1185">Reference proteome</keyword>
<sequence length="103" mass="11724">MLRPVPPLPVRPDPEPAYRVPWHFDRTLERPRFALVNVGDEVLHAISLHLLGSGTMLSRAPVTVRPGERLSTTIRGDDLALDTVLVVRWFRPDGGEYLWRVSF</sequence>
<dbReference type="AlphaFoldDB" id="A0A0M3RR15"/>
<dbReference type="KEGG" id="ccap:AES38_06035"/>